<keyword evidence="2" id="KW-1185">Reference proteome</keyword>
<protein>
    <submittedName>
        <fullName evidence="3">Chlorophyll a-b binding protein, chloroplastic</fullName>
    </submittedName>
</protein>
<sequence>MLPPDPKVLAQANQKGIGRKPSFLGPVWYPYEPLTFSPDFSDFGPLGCPKQQDSLSHVDQMVKMLGSQAN</sequence>
<evidence type="ECO:0000313" key="1">
    <source>
        <dbReference type="EMBL" id="VDM05775.1"/>
    </source>
</evidence>
<reference evidence="1 2" key="2">
    <citation type="submission" date="2018-11" db="EMBL/GenBank/DDBJ databases">
        <authorList>
            <consortium name="Pathogen Informatics"/>
        </authorList>
    </citation>
    <scope>NUCLEOTIDE SEQUENCE [LARGE SCALE GENOMIC DNA]</scope>
    <source>
        <strain evidence="1 2">NST_G2</strain>
    </source>
</reference>
<evidence type="ECO:0000313" key="3">
    <source>
        <dbReference type="WBParaSite" id="SSLN_0002011801-mRNA-1"/>
    </source>
</evidence>
<proteinExistence type="predicted"/>
<name>A0A183TSE1_SCHSO</name>
<gene>
    <name evidence="1" type="ORF">SSLN_LOCUS19389</name>
</gene>
<dbReference type="WBParaSite" id="SSLN_0002011801-mRNA-1">
    <property type="protein sequence ID" value="SSLN_0002011801-mRNA-1"/>
    <property type="gene ID" value="SSLN_0002011801"/>
</dbReference>
<dbReference type="EMBL" id="UYSU01047278">
    <property type="protein sequence ID" value="VDM05775.1"/>
    <property type="molecule type" value="Genomic_DNA"/>
</dbReference>
<dbReference type="Proteomes" id="UP000275846">
    <property type="component" value="Unassembled WGS sequence"/>
</dbReference>
<reference evidence="3" key="1">
    <citation type="submission" date="2016-06" db="UniProtKB">
        <authorList>
            <consortium name="WormBaseParasite"/>
        </authorList>
    </citation>
    <scope>IDENTIFICATION</scope>
</reference>
<organism evidence="3">
    <name type="scientific">Schistocephalus solidus</name>
    <name type="common">Tapeworm</name>
    <dbReference type="NCBI Taxonomy" id="70667"/>
    <lineage>
        <taxon>Eukaryota</taxon>
        <taxon>Metazoa</taxon>
        <taxon>Spiralia</taxon>
        <taxon>Lophotrochozoa</taxon>
        <taxon>Platyhelminthes</taxon>
        <taxon>Cestoda</taxon>
        <taxon>Eucestoda</taxon>
        <taxon>Diphyllobothriidea</taxon>
        <taxon>Diphyllobothriidae</taxon>
        <taxon>Schistocephalus</taxon>
    </lineage>
</organism>
<evidence type="ECO:0000313" key="2">
    <source>
        <dbReference type="Proteomes" id="UP000275846"/>
    </source>
</evidence>
<accession>A0A183TSE1</accession>
<dbReference type="AlphaFoldDB" id="A0A183TSE1"/>